<protein>
    <submittedName>
        <fullName evidence="1">Uncharacterized protein</fullName>
    </submittedName>
</protein>
<name>A0ACC2EPX0_DIPCM</name>
<proteinExistence type="predicted"/>
<dbReference type="EMBL" id="CM055092">
    <property type="protein sequence ID" value="KAJ7568559.1"/>
    <property type="molecule type" value="Genomic_DNA"/>
</dbReference>
<reference evidence="2" key="1">
    <citation type="journal article" date="2024" name="Proc. Natl. Acad. Sci. U.S.A.">
        <title>Extraordinary preservation of gene collinearity over three hundred million years revealed in homosporous lycophytes.</title>
        <authorList>
            <person name="Li C."/>
            <person name="Wickell D."/>
            <person name="Kuo L.Y."/>
            <person name="Chen X."/>
            <person name="Nie B."/>
            <person name="Liao X."/>
            <person name="Peng D."/>
            <person name="Ji J."/>
            <person name="Jenkins J."/>
            <person name="Williams M."/>
            <person name="Shu S."/>
            <person name="Plott C."/>
            <person name="Barry K."/>
            <person name="Rajasekar S."/>
            <person name="Grimwood J."/>
            <person name="Han X."/>
            <person name="Sun S."/>
            <person name="Hou Z."/>
            <person name="He W."/>
            <person name="Dai G."/>
            <person name="Sun C."/>
            <person name="Schmutz J."/>
            <person name="Leebens-Mack J.H."/>
            <person name="Li F.W."/>
            <person name="Wang L."/>
        </authorList>
    </citation>
    <scope>NUCLEOTIDE SEQUENCE [LARGE SCALE GENOMIC DNA]</scope>
    <source>
        <strain evidence="2">cv. PW_Plant_1</strain>
    </source>
</reference>
<accession>A0ACC2EPX0</accession>
<evidence type="ECO:0000313" key="1">
    <source>
        <dbReference type="EMBL" id="KAJ7568559.1"/>
    </source>
</evidence>
<sequence>MSSESEASASGNSKASASGKDRPRSSPRRSKFTKAARDSEWYKAMKLGSCDEIIRLLRQNAKLLVQRGYGGRTALHATVIGCRAELVEEVLLMCKDAAQGSALSTNGGVTLTDLLQAVDFLCHQTALAMALVIGNANIVQIMMIAVRWKTVMEDRAAKRSFRSTVADLERGEGAVSAQERGISDALSNDFTSYHARQQAADADAMQNRQQLRDIIKQSISRKEDKWNRIVDDVFHKNGFKMERELEYLFHHLCYVKQSSSPEFLIVFEAMMIIVTSLAKFGLGLVSFLFKLQDGGGMTPLHAAVSTHDSQTVSAVLSMLNHISLEPDQNHTDQQLQLVMKDCVNAVDGAGRTPLHRAIAQHSGAEGSFDTFMVVESLVRDKRTDLNAFFKPILTRPAGDKDILCHFDGTFSPHSKLLNALFTDQTPLVSLRCMMLDEKWQDTTALQLAVLHNLPRCVELLLAEEKGDRLDVSPLAVRAVNFGAEKGRRLVRWTLLQLAAAMGNEAILQMLLPHVDKIYDVGKLQNTSRRSSLEEFSQPFSTLPALHLAAGSGNPEAVRMILETRKFDPIVTDSHYGSTPLHWAVNAALIEEDFRGLEDFVDVQGLQSAYKLRRSRPTPIGYSGKKGCVNLLLQAGLDIWHCDKEGKIPNPGSNALEDSRTWWYEKLDAVTKDTNNNLTLAANAISVTAALVATASFVGPLQPPLGYETTYIHYELFLVKVFIICVSLSFYFAVAAIMISVIPSLPLPHAPLQVELQRTQRLVLAGVCLLLVSILCVLASFAASTIVVLPKKSGHRLLTMITAMVGELTCLVVFLLFVFRLVRLVYYKNDHVRRFYDGMVRLKWHGL</sequence>
<evidence type="ECO:0000313" key="2">
    <source>
        <dbReference type="Proteomes" id="UP001162992"/>
    </source>
</evidence>
<comment type="caution">
    <text evidence="1">The sequence shown here is derived from an EMBL/GenBank/DDBJ whole genome shotgun (WGS) entry which is preliminary data.</text>
</comment>
<organism evidence="1 2">
    <name type="scientific">Diphasiastrum complanatum</name>
    <name type="common">Issler's clubmoss</name>
    <name type="synonym">Lycopodium complanatum</name>
    <dbReference type="NCBI Taxonomy" id="34168"/>
    <lineage>
        <taxon>Eukaryota</taxon>
        <taxon>Viridiplantae</taxon>
        <taxon>Streptophyta</taxon>
        <taxon>Embryophyta</taxon>
        <taxon>Tracheophyta</taxon>
        <taxon>Lycopodiopsida</taxon>
        <taxon>Lycopodiales</taxon>
        <taxon>Lycopodiaceae</taxon>
        <taxon>Lycopodioideae</taxon>
        <taxon>Diphasiastrum</taxon>
    </lineage>
</organism>
<gene>
    <name evidence="1" type="ORF">O6H91_01G037800</name>
</gene>
<dbReference type="Proteomes" id="UP001162992">
    <property type="component" value="Chromosome 1"/>
</dbReference>
<keyword evidence="2" id="KW-1185">Reference proteome</keyword>